<dbReference type="InterPro" id="IPR036901">
    <property type="entry name" value="Asp/Orn_carbamoylTrfase_sf"/>
</dbReference>
<evidence type="ECO:0000256" key="5">
    <source>
        <dbReference type="HAMAP-Rule" id="MF_01109"/>
    </source>
</evidence>
<dbReference type="EC" id="2.1.3.3" evidence="2 5"/>
<dbReference type="Pfam" id="PF00185">
    <property type="entry name" value="OTCace"/>
    <property type="match status" value="1"/>
</dbReference>
<evidence type="ECO:0000256" key="1">
    <source>
        <dbReference type="ARBA" id="ARBA00007805"/>
    </source>
</evidence>
<comment type="catalytic activity">
    <reaction evidence="4 5">
        <text>carbamoyl phosphate + L-ornithine = L-citrulline + phosphate + H(+)</text>
        <dbReference type="Rhea" id="RHEA:19513"/>
        <dbReference type="ChEBI" id="CHEBI:15378"/>
        <dbReference type="ChEBI" id="CHEBI:43474"/>
        <dbReference type="ChEBI" id="CHEBI:46911"/>
        <dbReference type="ChEBI" id="CHEBI:57743"/>
        <dbReference type="ChEBI" id="CHEBI:58228"/>
        <dbReference type="EC" id="2.1.3.3"/>
    </reaction>
</comment>
<dbReference type="FunFam" id="3.40.50.1370:FF:000008">
    <property type="entry name" value="Ornithine carbamoyltransferase"/>
    <property type="match status" value="1"/>
</dbReference>
<accession>A0A7J3SKR6</accession>
<organism evidence="8">
    <name type="scientific">Fervidicoccus fontis</name>
    <dbReference type="NCBI Taxonomy" id="683846"/>
    <lineage>
        <taxon>Archaea</taxon>
        <taxon>Thermoproteota</taxon>
        <taxon>Thermoprotei</taxon>
        <taxon>Fervidicoccales</taxon>
        <taxon>Fervidicoccaceae</taxon>
        <taxon>Fervidicoccus</taxon>
    </lineage>
</organism>
<protein>
    <recommendedName>
        <fullName evidence="2 5">Ornithine carbamoyltransferase</fullName>
        <shortName evidence="5">OTCase</shortName>
        <ecNumber evidence="2 5">2.1.3.3</ecNumber>
    </recommendedName>
</protein>
<evidence type="ECO:0000256" key="3">
    <source>
        <dbReference type="ARBA" id="ARBA00022679"/>
    </source>
</evidence>
<feature type="binding site" evidence="5">
    <location>
        <position position="234"/>
    </location>
    <ligand>
        <name>L-ornithine</name>
        <dbReference type="ChEBI" id="CHEBI:46911"/>
    </ligand>
</feature>
<dbReference type="NCBIfam" id="NF001986">
    <property type="entry name" value="PRK00779.1"/>
    <property type="match status" value="1"/>
</dbReference>
<evidence type="ECO:0000259" key="6">
    <source>
        <dbReference type="Pfam" id="PF00185"/>
    </source>
</evidence>
<dbReference type="Gene3D" id="3.40.50.1370">
    <property type="entry name" value="Aspartate/ornithine carbamoyltransferase"/>
    <property type="match status" value="2"/>
</dbReference>
<keyword evidence="3 5" id="KW-0808">Transferase</keyword>
<evidence type="ECO:0000313" key="8">
    <source>
        <dbReference type="EMBL" id="HGZ59923.1"/>
    </source>
</evidence>
<sequence>MLDPKKLKGKDFLSLLDFSREEITYIIEGGLALKRVYYQGNRSSDVLKDKVLFLIFQKPSTRTRLSFEIAMRELGGFALYASWNELQLGRGEAISDTARVLSRYGDGIVARVYEHKVVEELSKYAEIPVINGLSDLEHPVQALSDLMTVEEIFGRVDGLTIAFVGDGKDNVLNSLMIASLKLGANFHVAAPKELSPDEKYTKEADAIANEMKLDFLITEDPAEAVRGADVIYTDTWVSMGKEAEAEYRKQILSPYQVDRKLLSMASRKAVFMHCLPAHKGEEVSEDVFESERSVVWQQAENKLHLQKSLLTSLI</sequence>
<evidence type="ECO:0000256" key="4">
    <source>
        <dbReference type="ARBA" id="ARBA00048772"/>
    </source>
</evidence>
<dbReference type="PANTHER" id="PTHR45753">
    <property type="entry name" value="ORNITHINE CARBAMOYLTRANSFERASE, MITOCHONDRIAL"/>
    <property type="match status" value="1"/>
</dbReference>
<feature type="binding site" evidence="5">
    <location>
        <position position="111"/>
    </location>
    <ligand>
        <name>carbamoyl phosphate</name>
        <dbReference type="ChEBI" id="CHEBI:58228"/>
    </ligand>
</feature>
<feature type="binding site" evidence="5">
    <location>
        <begin position="60"/>
        <end position="63"/>
    </location>
    <ligand>
        <name>carbamoyl phosphate</name>
        <dbReference type="ChEBI" id="CHEBI:58228"/>
    </ligand>
</feature>
<feature type="binding site" evidence="5">
    <location>
        <begin position="238"/>
        <end position="239"/>
    </location>
    <ligand>
        <name>L-ornithine</name>
        <dbReference type="ChEBI" id="CHEBI:46911"/>
    </ligand>
</feature>
<dbReference type="PROSITE" id="PS00097">
    <property type="entry name" value="CARBAMOYLTRANSFERASE"/>
    <property type="match status" value="1"/>
</dbReference>
<evidence type="ECO:0000259" key="7">
    <source>
        <dbReference type="Pfam" id="PF02729"/>
    </source>
</evidence>
<dbReference type="GO" id="GO:0005737">
    <property type="term" value="C:cytoplasm"/>
    <property type="evidence" value="ECO:0007669"/>
    <property type="project" value="UniProtKB-SubCell"/>
</dbReference>
<feature type="domain" description="Aspartate/ornithine carbamoyltransferase Asp/Orn-binding" evidence="6">
    <location>
        <begin position="157"/>
        <end position="312"/>
    </location>
</feature>
<dbReference type="PRINTS" id="PR00102">
    <property type="entry name" value="OTCASE"/>
</dbReference>
<feature type="binding site" evidence="5">
    <location>
        <begin position="138"/>
        <end position="141"/>
    </location>
    <ligand>
        <name>carbamoyl phosphate</name>
        <dbReference type="ChEBI" id="CHEBI:58228"/>
    </ligand>
</feature>
<dbReference type="GO" id="GO:0019240">
    <property type="term" value="P:citrulline biosynthetic process"/>
    <property type="evidence" value="ECO:0007669"/>
    <property type="project" value="TreeGrafter"/>
</dbReference>
<feature type="domain" description="Aspartate/ornithine carbamoyltransferase carbamoyl-P binding" evidence="7">
    <location>
        <begin position="10"/>
        <end position="151"/>
    </location>
</feature>
<reference evidence="8" key="1">
    <citation type="journal article" date="2020" name="mSystems">
        <title>Genome- and Community-Level Interaction Insights into Carbon Utilization and Element Cycling Functions of Hydrothermarchaeota in Hydrothermal Sediment.</title>
        <authorList>
            <person name="Zhou Z."/>
            <person name="Liu Y."/>
            <person name="Xu W."/>
            <person name="Pan J."/>
            <person name="Luo Z.H."/>
            <person name="Li M."/>
        </authorList>
    </citation>
    <scope>NUCLEOTIDE SEQUENCE [LARGE SCALE GENOMIC DNA]</scope>
    <source>
        <strain evidence="8">SpSt-885</strain>
    </source>
</reference>
<dbReference type="GO" id="GO:0042450">
    <property type="term" value="P:L-arginine biosynthetic process via ornithine"/>
    <property type="evidence" value="ECO:0007669"/>
    <property type="project" value="UniProtKB-UniRule"/>
</dbReference>
<dbReference type="Pfam" id="PF02729">
    <property type="entry name" value="OTCace_N"/>
    <property type="match status" value="1"/>
</dbReference>
<dbReference type="PRINTS" id="PR00100">
    <property type="entry name" value="AOTCASE"/>
</dbReference>
<dbReference type="HAMAP" id="MF_01109">
    <property type="entry name" value="OTCase"/>
    <property type="match status" value="1"/>
</dbReference>
<name>A0A7J3SKR6_9CREN</name>
<feature type="binding site" evidence="5">
    <location>
        <position position="302"/>
    </location>
    <ligand>
        <name>carbamoyl phosphate</name>
        <dbReference type="ChEBI" id="CHEBI:58228"/>
    </ligand>
</feature>
<feature type="binding site" evidence="5">
    <location>
        <position position="170"/>
    </location>
    <ligand>
        <name>L-ornithine</name>
        <dbReference type="ChEBI" id="CHEBI:46911"/>
    </ligand>
</feature>
<dbReference type="InterPro" id="IPR024904">
    <property type="entry name" value="OTCase_ArgI"/>
</dbReference>
<feature type="binding site" evidence="5">
    <location>
        <begin position="274"/>
        <end position="275"/>
    </location>
    <ligand>
        <name>carbamoyl phosphate</name>
        <dbReference type="ChEBI" id="CHEBI:58228"/>
    </ligand>
</feature>
<keyword evidence="5" id="KW-0963">Cytoplasm</keyword>
<dbReference type="NCBIfam" id="TIGR00658">
    <property type="entry name" value="orni_carb_tr"/>
    <property type="match status" value="1"/>
</dbReference>
<dbReference type="GO" id="GO:0016597">
    <property type="term" value="F:amino acid binding"/>
    <property type="evidence" value="ECO:0007669"/>
    <property type="project" value="InterPro"/>
</dbReference>
<dbReference type="InterPro" id="IPR006130">
    <property type="entry name" value="Asp/Orn_carbamoylTrfase"/>
</dbReference>
<proteinExistence type="inferred from homology"/>
<comment type="similarity">
    <text evidence="1 5">Belongs to the aspartate/ornithine carbamoyltransferase superfamily. OTCase family.</text>
</comment>
<dbReference type="PANTHER" id="PTHR45753:SF3">
    <property type="entry name" value="ORNITHINE TRANSCARBAMYLASE, MITOCHONDRIAL"/>
    <property type="match status" value="1"/>
</dbReference>
<feature type="binding site" evidence="5">
    <location>
        <position position="87"/>
    </location>
    <ligand>
        <name>carbamoyl phosphate</name>
        <dbReference type="ChEBI" id="CHEBI:58228"/>
    </ligand>
</feature>
<dbReference type="InterPro" id="IPR006132">
    <property type="entry name" value="Asp/Orn_carbamoyltranf_P-bd"/>
</dbReference>
<gene>
    <name evidence="8" type="primary">argF</name>
    <name evidence="8" type="ORF">ENW83_01780</name>
</gene>
<dbReference type="SUPFAM" id="SSF53671">
    <property type="entry name" value="Aspartate/ornithine carbamoyltransferase"/>
    <property type="match status" value="1"/>
</dbReference>
<dbReference type="EMBL" id="DTLS01000049">
    <property type="protein sequence ID" value="HGZ59923.1"/>
    <property type="molecule type" value="Genomic_DNA"/>
</dbReference>
<comment type="subcellular location">
    <subcellularLocation>
        <location evidence="5">Cytoplasm</location>
    </subcellularLocation>
</comment>
<dbReference type="InterPro" id="IPR002292">
    <property type="entry name" value="Orn/put_carbamltrans"/>
</dbReference>
<dbReference type="GO" id="GO:0004585">
    <property type="term" value="F:ornithine carbamoyltransferase activity"/>
    <property type="evidence" value="ECO:0007669"/>
    <property type="project" value="UniProtKB-UniRule"/>
</dbReference>
<dbReference type="InterPro" id="IPR006131">
    <property type="entry name" value="Asp_carbamoyltransf_Asp/Orn-bd"/>
</dbReference>
<evidence type="ECO:0000256" key="2">
    <source>
        <dbReference type="ARBA" id="ARBA00013007"/>
    </source>
</evidence>
<dbReference type="AlphaFoldDB" id="A0A7J3SKR6"/>
<comment type="caution">
    <text evidence="8">The sequence shown here is derived from an EMBL/GenBank/DDBJ whole genome shotgun (WGS) entry which is preliminary data.</text>
</comment>